<organism evidence="1 2">
    <name type="scientific">Musa acuminata subsp. malaccensis</name>
    <name type="common">Wild banana</name>
    <name type="synonym">Musa malaccensis</name>
    <dbReference type="NCBI Taxonomy" id="214687"/>
    <lineage>
        <taxon>Eukaryota</taxon>
        <taxon>Viridiplantae</taxon>
        <taxon>Streptophyta</taxon>
        <taxon>Embryophyta</taxon>
        <taxon>Tracheophyta</taxon>
        <taxon>Spermatophyta</taxon>
        <taxon>Magnoliopsida</taxon>
        <taxon>Liliopsida</taxon>
        <taxon>Zingiberales</taxon>
        <taxon>Musaceae</taxon>
        <taxon>Musa</taxon>
    </lineage>
</organism>
<name>A0A804IS23_MUSAM</name>
<dbReference type="EnsemblPlants" id="Ma04_t20930.1">
    <property type="protein sequence ID" value="Ma04_p20930.1"/>
    <property type="gene ID" value="Ma04_g20930"/>
</dbReference>
<keyword evidence="2" id="KW-1185">Reference proteome</keyword>
<dbReference type="AlphaFoldDB" id="A0A804IS23"/>
<protein>
    <submittedName>
        <fullName evidence="1">Uncharacterized protein</fullName>
    </submittedName>
</protein>
<evidence type="ECO:0000313" key="2">
    <source>
        <dbReference type="Proteomes" id="UP000012960"/>
    </source>
</evidence>
<dbReference type="Proteomes" id="UP000012960">
    <property type="component" value="Unplaced"/>
</dbReference>
<dbReference type="InParanoid" id="A0A804IS23"/>
<dbReference type="PANTHER" id="PTHR31152:SF1">
    <property type="entry name" value="PLAC8 FAMILY PROTEIN"/>
    <property type="match status" value="1"/>
</dbReference>
<accession>A0A804IS23</accession>
<dbReference type="Gramene" id="Ma04_t20930.1">
    <property type="protein sequence ID" value="Ma04_p20930.1"/>
    <property type="gene ID" value="Ma04_g20930"/>
</dbReference>
<sequence length="141" mass="16317">MQTQHKIEMDKRDGEFGAPPVMAVPPVHQMSRFDQPIPWHAGYASHHLSQLTGNHMAILRLHTLHLVTRMLTHMVLTLHLVLLLLDIPNKMHRSKSHSFKFWSCRCTILLVGKCRVLLRLRMVLALYLFILRGTQLGLSRN</sequence>
<evidence type="ECO:0000313" key="1">
    <source>
        <dbReference type="EnsemblPlants" id="Ma04_p20930.1"/>
    </source>
</evidence>
<dbReference type="PANTHER" id="PTHR31152">
    <property type="entry name" value="PLAC8 FAMILY PROTEIN"/>
    <property type="match status" value="1"/>
</dbReference>
<reference evidence="1" key="1">
    <citation type="submission" date="2021-05" db="UniProtKB">
        <authorList>
            <consortium name="EnsemblPlants"/>
        </authorList>
    </citation>
    <scope>IDENTIFICATION</scope>
    <source>
        <strain evidence="1">subsp. malaccensis</strain>
    </source>
</reference>
<proteinExistence type="predicted"/>